<dbReference type="EMBL" id="CP099837">
    <property type="protein sequence ID" value="USY17405.1"/>
    <property type="molecule type" value="Genomic_DNA"/>
</dbReference>
<keyword evidence="1" id="KW-0812">Transmembrane</keyword>
<gene>
    <name evidence="2" type="ORF">NE857_18865</name>
</gene>
<protein>
    <recommendedName>
        <fullName evidence="4">Integral membrane protein</fullName>
    </recommendedName>
</protein>
<dbReference type="RefSeq" id="WP_254416978.1">
    <property type="nucleotide sequence ID" value="NZ_BAAAJB010000069.1"/>
</dbReference>
<evidence type="ECO:0000313" key="2">
    <source>
        <dbReference type="EMBL" id="USY17405.1"/>
    </source>
</evidence>
<feature type="transmembrane region" description="Helical" evidence="1">
    <location>
        <begin position="45"/>
        <end position="64"/>
    </location>
</feature>
<dbReference type="InterPro" id="IPR057702">
    <property type="entry name" value="DUF7942"/>
</dbReference>
<keyword evidence="1" id="KW-1133">Transmembrane helix</keyword>
<proteinExistence type="predicted"/>
<name>A0ABY5D3H8_9ACTN</name>
<accession>A0ABY5D3H8</accession>
<feature type="transmembrane region" description="Helical" evidence="1">
    <location>
        <begin position="16"/>
        <end position="33"/>
    </location>
</feature>
<feature type="transmembrane region" description="Helical" evidence="1">
    <location>
        <begin position="76"/>
        <end position="99"/>
    </location>
</feature>
<evidence type="ECO:0000256" key="1">
    <source>
        <dbReference type="SAM" id="Phobius"/>
    </source>
</evidence>
<sequence>MRHLLSASVDNAPSRVYLATAALLLVGAAFVYLGPGFDSGIPELALAVLLLPCGALAVLAFSLLDMALDGMLPEAQLPVFFVFFVLAALGNALLLGLAGRAVRALTARRRGAGH</sequence>
<organism evidence="2 3">
    <name type="scientific">Nocardiopsis exhalans</name>
    <dbReference type="NCBI Taxonomy" id="163604"/>
    <lineage>
        <taxon>Bacteria</taxon>
        <taxon>Bacillati</taxon>
        <taxon>Actinomycetota</taxon>
        <taxon>Actinomycetes</taxon>
        <taxon>Streptosporangiales</taxon>
        <taxon>Nocardiopsidaceae</taxon>
        <taxon>Nocardiopsis</taxon>
    </lineage>
</organism>
<dbReference type="Proteomes" id="UP001055940">
    <property type="component" value="Chromosome"/>
</dbReference>
<evidence type="ECO:0000313" key="3">
    <source>
        <dbReference type="Proteomes" id="UP001055940"/>
    </source>
</evidence>
<dbReference type="Pfam" id="PF25637">
    <property type="entry name" value="DUF7942"/>
    <property type="match status" value="1"/>
</dbReference>
<reference evidence="2" key="1">
    <citation type="submission" date="2022-06" db="EMBL/GenBank/DDBJ databases">
        <authorList>
            <person name="Ping M."/>
        </authorList>
    </citation>
    <scope>NUCLEOTIDE SEQUENCE</scope>
    <source>
        <strain evidence="2">JCM11759T</strain>
    </source>
</reference>
<keyword evidence="1" id="KW-0472">Membrane</keyword>
<evidence type="ECO:0008006" key="4">
    <source>
        <dbReference type="Google" id="ProtNLM"/>
    </source>
</evidence>
<keyword evidence="3" id="KW-1185">Reference proteome</keyword>